<reference evidence="2" key="1">
    <citation type="submission" date="2007-08" db="EMBL/GenBank/DDBJ databases">
        <authorList>
            <person name="Frangeul L."/>
        </authorList>
    </citation>
    <scope>NUCLEOTIDE SEQUENCE</scope>
    <source>
        <strain evidence="2">PCC 7806</strain>
    </source>
</reference>
<accession>A8Y9U0</accession>
<organism evidence="2">
    <name type="scientific">Microcystis aeruginosa (strain PCC 7806)</name>
    <dbReference type="NCBI Taxonomy" id="267872"/>
    <lineage>
        <taxon>Bacteria</taxon>
        <taxon>Bacillati</taxon>
        <taxon>Cyanobacteriota</taxon>
        <taxon>Cyanophyceae</taxon>
        <taxon>Oscillatoriophycideae</taxon>
        <taxon>Chroococcales</taxon>
        <taxon>Microcystaceae</taxon>
        <taxon>Microcystis</taxon>
    </lineage>
</organism>
<protein>
    <submittedName>
        <fullName evidence="2">Begining of Q70JU0_MICAE Gas vesicle structural protein</fullName>
    </submittedName>
</protein>
<dbReference type="EMBL" id="AM778860">
    <property type="protein sequence ID" value="CAO88767.1"/>
    <property type="molecule type" value="Genomic_DNA"/>
</dbReference>
<evidence type="ECO:0000256" key="1">
    <source>
        <dbReference type="SAM" id="MobiDB-lite"/>
    </source>
</evidence>
<sequence>MPALMEKFRQDRLSIAEEVTKLSREVQSFLLDVKSGRQKQAQEQATALRQSFPKSSTGKPLVFNRYPKTAFSSSGKAKRGFTSISRTTFSGSETARQRLTSTASGSSQTAERGFKSIPRTAFSSSERAGERLTSTASRSS</sequence>
<feature type="region of interest" description="Disordered" evidence="1">
    <location>
        <begin position="71"/>
        <end position="140"/>
    </location>
</feature>
<evidence type="ECO:0000313" key="2">
    <source>
        <dbReference type="EMBL" id="CAO88767.1"/>
    </source>
</evidence>
<dbReference type="AlphaFoldDB" id="A8Y9U0"/>
<name>A8Y9U0_MICA7</name>
<proteinExistence type="predicted"/>
<feature type="compositionally biased region" description="Polar residues" evidence="1">
    <location>
        <begin position="82"/>
        <end position="110"/>
    </location>
</feature>
<gene>
    <name evidence="2" type="ORF">IPF_5951</name>
</gene>
<feature type="compositionally biased region" description="Polar residues" evidence="1">
    <location>
        <begin position="121"/>
        <end position="140"/>
    </location>
</feature>